<dbReference type="AlphaFoldDB" id="A0AAD9UKV9"/>
<evidence type="ECO:0000313" key="2">
    <source>
        <dbReference type="Proteomes" id="UP001209878"/>
    </source>
</evidence>
<proteinExistence type="predicted"/>
<accession>A0AAD9UKV9</accession>
<gene>
    <name evidence="1" type="ORF">NP493_17g06024</name>
</gene>
<evidence type="ECO:0000313" key="1">
    <source>
        <dbReference type="EMBL" id="KAK2193091.1"/>
    </source>
</evidence>
<protein>
    <recommendedName>
        <fullName evidence="3">Ricin B lectin domain-containing protein</fullName>
    </recommendedName>
</protein>
<sequence>MPAFAMQMEPRTGSVDWSAYIPMYKMDMATKWIHWKGGPLKIFKRNLCLEASENFEISLAPCNYSNPLQQWTFQNYTAEWTTVLQDRRKIHNLSAYMKTLITSVRASSLGLI</sequence>
<dbReference type="Gene3D" id="2.80.10.50">
    <property type="match status" value="1"/>
</dbReference>
<dbReference type="EMBL" id="JAODUO010000017">
    <property type="protein sequence ID" value="KAK2193091.1"/>
    <property type="molecule type" value="Genomic_DNA"/>
</dbReference>
<comment type="caution">
    <text evidence="1">The sequence shown here is derived from an EMBL/GenBank/DDBJ whole genome shotgun (WGS) entry which is preliminary data.</text>
</comment>
<dbReference type="InterPro" id="IPR035992">
    <property type="entry name" value="Ricin_B-like_lectins"/>
</dbReference>
<reference evidence="1" key="1">
    <citation type="journal article" date="2023" name="Mol. Biol. Evol.">
        <title>Third-Generation Sequencing Reveals the Adaptive Role of the Epigenome in Three Deep-Sea Polychaetes.</title>
        <authorList>
            <person name="Perez M."/>
            <person name="Aroh O."/>
            <person name="Sun Y."/>
            <person name="Lan Y."/>
            <person name="Juniper S.K."/>
            <person name="Young C.R."/>
            <person name="Angers B."/>
            <person name="Qian P.Y."/>
        </authorList>
    </citation>
    <scope>NUCLEOTIDE SEQUENCE</scope>
    <source>
        <strain evidence="1">R07B-5</strain>
    </source>
</reference>
<dbReference type="Proteomes" id="UP001209878">
    <property type="component" value="Unassembled WGS sequence"/>
</dbReference>
<dbReference type="SUPFAM" id="SSF50370">
    <property type="entry name" value="Ricin B-like lectins"/>
    <property type="match status" value="1"/>
</dbReference>
<keyword evidence="2" id="KW-1185">Reference proteome</keyword>
<organism evidence="1 2">
    <name type="scientific">Ridgeia piscesae</name>
    <name type="common">Tubeworm</name>
    <dbReference type="NCBI Taxonomy" id="27915"/>
    <lineage>
        <taxon>Eukaryota</taxon>
        <taxon>Metazoa</taxon>
        <taxon>Spiralia</taxon>
        <taxon>Lophotrochozoa</taxon>
        <taxon>Annelida</taxon>
        <taxon>Polychaeta</taxon>
        <taxon>Sedentaria</taxon>
        <taxon>Canalipalpata</taxon>
        <taxon>Sabellida</taxon>
        <taxon>Siboglinidae</taxon>
        <taxon>Ridgeia</taxon>
    </lineage>
</organism>
<name>A0AAD9UKV9_RIDPI</name>
<evidence type="ECO:0008006" key="3">
    <source>
        <dbReference type="Google" id="ProtNLM"/>
    </source>
</evidence>